<feature type="transmembrane region" description="Helical" evidence="4">
    <location>
        <begin position="79"/>
        <end position="97"/>
    </location>
</feature>
<feature type="transmembrane region" description="Helical" evidence="4">
    <location>
        <begin position="103"/>
        <end position="125"/>
    </location>
</feature>
<organism evidence="5 6">
    <name type="scientific">Dasania phycosphaerae</name>
    <dbReference type="NCBI Taxonomy" id="2950436"/>
    <lineage>
        <taxon>Bacteria</taxon>
        <taxon>Pseudomonadati</taxon>
        <taxon>Pseudomonadota</taxon>
        <taxon>Gammaproteobacteria</taxon>
        <taxon>Cellvibrionales</taxon>
        <taxon>Spongiibacteraceae</taxon>
        <taxon>Dasania</taxon>
    </lineage>
</organism>
<feature type="transmembrane region" description="Helical" evidence="4">
    <location>
        <begin position="268"/>
        <end position="286"/>
    </location>
</feature>
<keyword evidence="1 4" id="KW-0812">Transmembrane</keyword>
<feature type="transmembrane region" description="Helical" evidence="4">
    <location>
        <begin position="48"/>
        <end position="67"/>
    </location>
</feature>
<name>A0A9J6RR70_9GAMM</name>
<feature type="transmembrane region" description="Helical" evidence="4">
    <location>
        <begin position="12"/>
        <end position="36"/>
    </location>
</feature>
<keyword evidence="2 4" id="KW-1133">Transmembrane helix</keyword>
<evidence type="ECO:0000256" key="3">
    <source>
        <dbReference type="ARBA" id="ARBA00023136"/>
    </source>
</evidence>
<dbReference type="SUPFAM" id="SSF103473">
    <property type="entry name" value="MFS general substrate transporter"/>
    <property type="match status" value="1"/>
</dbReference>
<dbReference type="GO" id="GO:0022857">
    <property type="term" value="F:transmembrane transporter activity"/>
    <property type="evidence" value="ECO:0007669"/>
    <property type="project" value="InterPro"/>
</dbReference>
<evidence type="ECO:0000256" key="2">
    <source>
        <dbReference type="ARBA" id="ARBA00022989"/>
    </source>
</evidence>
<protein>
    <recommendedName>
        <fullName evidence="7">MFS transporter</fullName>
    </recommendedName>
</protein>
<feature type="transmembrane region" description="Helical" evidence="4">
    <location>
        <begin position="204"/>
        <end position="226"/>
    </location>
</feature>
<dbReference type="AlphaFoldDB" id="A0A9J6RR70"/>
<dbReference type="InterPro" id="IPR036259">
    <property type="entry name" value="MFS_trans_sf"/>
</dbReference>
<accession>A0A9J6RR70</accession>
<feature type="transmembrane region" description="Helical" evidence="4">
    <location>
        <begin position="320"/>
        <end position="341"/>
    </location>
</feature>
<comment type="caution">
    <text evidence="5">The sequence shown here is derived from an EMBL/GenBank/DDBJ whole genome shotgun (WGS) entry which is preliminary data.</text>
</comment>
<feature type="transmembrane region" description="Helical" evidence="4">
    <location>
        <begin position="292"/>
        <end position="313"/>
    </location>
</feature>
<dbReference type="Proteomes" id="UP001069090">
    <property type="component" value="Unassembled WGS sequence"/>
</dbReference>
<evidence type="ECO:0000313" key="6">
    <source>
        <dbReference type="Proteomes" id="UP001069090"/>
    </source>
</evidence>
<dbReference type="Pfam" id="PF07690">
    <property type="entry name" value="MFS_1"/>
    <property type="match status" value="1"/>
</dbReference>
<feature type="transmembrane region" description="Helical" evidence="4">
    <location>
        <begin position="347"/>
        <end position="372"/>
    </location>
</feature>
<proteinExistence type="predicted"/>
<evidence type="ECO:0008006" key="7">
    <source>
        <dbReference type="Google" id="ProtNLM"/>
    </source>
</evidence>
<feature type="transmembrane region" description="Helical" evidence="4">
    <location>
        <begin position="134"/>
        <end position="153"/>
    </location>
</feature>
<evidence type="ECO:0000256" key="1">
    <source>
        <dbReference type="ARBA" id="ARBA00022692"/>
    </source>
</evidence>
<dbReference type="Gene3D" id="1.20.1250.20">
    <property type="entry name" value="MFS general substrate transporter like domains"/>
    <property type="match status" value="1"/>
</dbReference>
<dbReference type="RefSeq" id="WP_258332691.1">
    <property type="nucleotide sequence ID" value="NZ_JAPTGG010000014.1"/>
</dbReference>
<dbReference type="InterPro" id="IPR011701">
    <property type="entry name" value="MFS"/>
</dbReference>
<dbReference type="EMBL" id="JAPTGG010000014">
    <property type="protein sequence ID" value="MCZ0866664.1"/>
    <property type="molecule type" value="Genomic_DNA"/>
</dbReference>
<sequence length="397" mass="41726">MSSFLTSVRGYIPALQVTLAGFIGFIPLMTLPLMVGVLVEYQQYSQKVAGTVSAAQLFGVSMGILLLSRYTLRYGLKNNVSYAALFVLVIEIISLVFESLAALYVFRFLSGLGGGVVAGCTYTWLGNSRDPDRGFGLFLLIQFLVGALLLYVLPLGLERFGADIIKLPFLCFALLAILFSAAFKGGDNNNSELISFRKILTAKGAIPALLAVGLFELAMSLVWAQVERLGSSWQLSAAAISQALALATLAGLLGALLVVLVGVKLGRALSIAIGVGIIVMVLLSLVTYSPSLIIFIISMVLFNIAWSFTVPYLQGVQASLGAGAGVVCLGAFVITVSLALGPALSGFLVAAYGFLGAVIAAVILLALCLYAVRCAIKSQRNPVGLNTGNADVITVHK</sequence>
<keyword evidence="3 4" id="KW-0472">Membrane</keyword>
<evidence type="ECO:0000256" key="4">
    <source>
        <dbReference type="SAM" id="Phobius"/>
    </source>
</evidence>
<feature type="transmembrane region" description="Helical" evidence="4">
    <location>
        <begin position="238"/>
        <end position="261"/>
    </location>
</feature>
<gene>
    <name evidence="5" type="ORF">O0V09_15740</name>
</gene>
<keyword evidence="6" id="KW-1185">Reference proteome</keyword>
<feature type="transmembrane region" description="Helical" evidence="4">
    <location>
        <begin position="165"/>
        <end position="183"/>
    </location>
</feature>
<reference evidence="5 6" key="1">
    <citation type="submission" date="2022-12" db="EMBL/GenBank/DDBJ databases">
        <title>Dasania phycosphaerae sp. nov., isolated from particulate material of the south coast of Korea.</title>
        <authorList>
            <person name="Jiang Y."/>
        </authorList>
    </citation>
    <scope>NUCLEOTIDE SEQUENCE [LARGE SCALE GENOMIC DNA]</scope>
    <source>
        <strain evidence="5 6">GY-19</strain>
    </source>
</reference>
<evidence type="ECO:0000313" key="5">
    <source>
        <dbReference type="EMBL" id="MCZ0866664.1"/>
    </source>
</evidence>